<keyword evidence="1" id="KW-0378">Hydrolase</keyword>
<evidence type="ECO:0000259" key="2">
    <source>
        <dbReference type="Pfam" id="PF00857"/>
    </source>
</evidence>
<dbReference type="OrthoDB" id="5360912at2"/>
<gene>
    <name evidence="3" type="ORF">ABW22_03790</name>
</gene>
<dbReference type="PANTHER" id="PTHR43540">
    <property type="entry name" value="PEROXYUREIDOACRYLATE/UREIDOACRYLATE AMIDOHYDROLASE-RELATED"/>
    <property type="match status" value="1"/>
</dbReference>
<dbReference type="AlphaFoldDB" id="A0A106BRX5"/>
<dbReference type="PANTHER" id="PTHR43540:SF1">
    <property type="entry name" value="ISOCHORISMATASE HYDROLASE"/>
    <property type="match status" value="1"/>
</dbReference>
<dbReference type="SUPFAM" id="SSF52499">
    <property type="entry name" value="Isochorismatase-like hydrolases"/>
    <property type="match status" value="1"/>
</dbReference>
<feature type="domain" description="Isochorismatase-like" evidence="2">
    <location>
        <begin position="24"/>
        <end position="200"/>
    </location>
</feature>
<protein>
    <submittedName>
        <fullName evidence="3">Isochorismatase</fullName>
    </submittedName>
</protein>
<dbReference type="GO" id="GO:0016787">
    <property type="term" value="F:hydrolase activity"/>
    <property type="evidence" value="ECO:0007669"/>
    <property type="project" value="UniProtKB-KW"/>
</dbReference>
<dbReference type="EMBL" id="LDUG01000015">
    <property type="protein sequence ID" value="KVW97524.1"/>
    <property type="molecule type" value="Genomic_DNA"/>
</dbReference>
<dbReference type="PATRIC" id="fig|36861.3.peg.209"/>
<dbReference type="InterPro" id="IPR050272">
    <property type="entry name" value="Isochorismatase-like_hydrls"/>
</dbReference>
<proteinExistence type="predicted"/>
<comment type="caution">
    <text evidence="3">The sequence shown here is derived from an EMBL/GenBank/DDBJ whole genome shotgun (WGS) entry which is preliminary data.</text>
</comment>
<dbReference type="InterPro" id="IPR036380">
    <property type="entry name" value="Isochorismatase-like_sf"/>
</dbReference>
<dbReference type="RefSeq" id="WP_059752096.1">
    <property type="nucleotide sequence ID" value="NZ_LDUG01000015.1"/>
</dbReference>
<dbReference type="InterPro" id="IPR000868">
    <property type="entry name" value="Isochorismatase-like_dom"/>
</dbReference>
<name>A0A106BRX5_THIDE</name>
<dbReference type="Pfam" id="PF00857">
    <property type="entry name" value="Isochorismatase"/>
    <property type="match status" value="1"/>
</dbReference>
<dbReference type="Gene3D" id="3.40.50.850">
    <property type="entry name" value="Isochorismatase-like"/>
    <property type="match status" value="1"/>
</dbReference>
<reference evidence="3 4" key="1">
    <citation type="journal article" date="2015" name="Appl. Environ. Microbiol.">
        <title>Aerobic and Anaerobic Thiosulfate Oxidation by a Cold-Adapted, Subglacial Chemoautotroph.</title>
        <authorList>
            <person name="Harrold Z.R."/>
            <person name="Skidmore M.L."/>
            <person name="Hamilton T.L."/>
            <person name="Desch L."/>
            <person name="Amada K."/>
            <person name="van Gelder W."/>
            <person name="Glover K."/>
            <person name="Roden E.E."/>
            <person name="Boyd E.S."/>
        </authorList>
    </citation>
    <scope>NUCLEOTIDE SEQUENCE [LARGE SCALE GENOMIC DNA]</scope>
    <source>
        <strain evidence="3 4">RG</strain>
    </source>
</reference>
<keyword evidence="4" id="KW-1185">Reference proteome</keyword>
<evidence type="ECO:0000313" key="3">
    <source>
        <dbReference type="EMBL" id="KVW97524.1"/>
    </source>
</evidence>
<dbReference type="CDD" id="cd01015">
    <property type="entry name" value="CSHase"/>
    <property type="match status" value="1"/>
</dbReference>
<evidence type="ECO:0000313" key="4">
    <source>
        <dbReference type="Proteomes" id="UP000064243"/>
    </source>
</evidence>
<accession>A0A106BRX5</accession>
<sequence>MAQDRQSNYAGVWDNRIGFGDTPALIVVDFMKGYTTEGSPLFAPGVPPAVRESVELLDAARTAKIPVLHTIVRYNPITFDDGGVWIRKAPVLKCLVEGNPYAQTCDEVLPRPEETVITKNYASVFFGTSLVATLNARRVDTVILIGCSTSGCIRASAVDAVQYGFRTIVVRDCVGDRHPDVHEANLFDINGKYGDVVMKTEVIDYLKKLRAVSR</sequence>
<organism evidence="3 4">
    <name type="scientific">Thiobacillus denitrificans</name>
    <dbReference type="NCBI Taxonomy" id="36861"/>
    <lineage>
        <taxon>Bacteria</taxon>
        <taxon>Pseudomonadati</taxon>
        <taxon>Pseudomonadota</taxon>
        <taxon>Betaproteobacteria</taxon>
        <taxon>Nitrosomonadales</taxon>
        <taxon>Thiobacillaceae</taxon>
        <taxon>Thiobacillus</taxon>
    </lineage>
</organism>
<dbReference type="Proteomes" id="UP000064243">
    <property type="component" value="Unassembled WGS sequence"/>
</dbReference>
<evidence type="ECO:0000256" key="1">
    <source>
        <dbReference type="ARBA" id="ARBA00022801"/>
    </source>
</evidence>